<keyword evidence="3" id="KW-0808">Transferase</keyword>
<dbReference type="GO" id="GO:0004674">
    <property type="term" value="F:protein serine/threonine kinase activity"/>
    <property type="evidence" value="ECO:0007669"/>
    <property type="project" value="UniProtKB-EC"/>
</dbReference>
<keyword evidence="6" id="KW-0378">Hydrolase</keyword>
<reference evidence="9" key="1">
    <citation type="submission" date="2020-02" db="EMBL/GenBank/DDBJ databases">
        <authorList>
            <person name="Meier V. D."/>
        </authorList>
    </citation>
    <scope>NUCLEOTIDE SEQUENCE</scope>
    <source>
        <strain evidence="9">AVDCRST_MAG88</strain>
    </source>
</reference>
<dbReference type="PIRSF" id="PIRSF039117">
    <property type="entry name" value="KaiC"/>
    <property type="match status" value="1"/>
</dbReference>
<sequence>MTDHTTAPPSDLERVSTGSAGLDAILRGGLPRGGLYLIEGRPGTGKTILAGQVCFAHLAAGGRALYVTLLTESHSRMLAQLRTLAFYDAAAVGESLYFLSATRPLEAEGPRGVLDLVRQVIRERGATLLVIDGVAAVREAATGLEFKRFLQDVQALLESTGATGLLLAAPVGGAVAPEQTMADGIITLHDRQFGAYDELQLEVVKCRATAYLRGRHSVEITAAGLVVHPRTEVRYAARPAPPPAAEAQLGFGAPGLDALLGGGPRAGSVTVALGSPGTGKTNLGLQFLAAGVRAGERGLHFGAYEAPPRLLAEAGRLGLDLGDAANRGLLELVWRPALGVSLDALAEELLAAVARHRPARTVVDGLDAFGHAALEQERLPRFLAALFQQLRGHGVTTLALREQQEFFGPAAPIPLNGAAELADNVVFLRTAELHGRLRRFVAVLKLGEGNPDPAIRELRFTGAGIDVAGGFGNAEAILTGMARLPASGDAATTDAGTVPRGGSHAADDPGRG</sequence>
<feature type="compositionally biased region" description="Low complexity" evidence="7">
    <location>
        <begin position="488"/>
        <end position="497"/>
    </location>
</feature>
<dbReference type="Gene3D" id="3.40.50.300">
    <property type="entry name" value="P-loop containing nucleotide triphosphate hydrolases"/>
    <property type="match status" value="2"/>
</dbReference>
<organism evidence="9">
    <name type="scientific">uncultured Thermomicrobiales bacterium</name>
    <dbReference type="NCBI Taxonomy" id="1645740"/>
    <lineage>
        <taxon>Bacteria</taxon>
        <taxon>Pseudomonadati</taxon>
        <taxon>Thermomicrobiota</taxon>
        <taxon>Thermomicrobia</taxon>
        <taxon>Thermomicrobiales</taxon>
        <taxon>environmental samples</taxon>
    </lineage>
</organism>
<protein>
    <recommendedName>
        <fullName evidence="1">non-specific serine/threonine protein kinase</fullName>
        <ecNumber evidence="1">2.7.11.1</ecNumber>
    </recommendedName>
</protein>
<accession>A0A6J4VSM5</accession>
<evidence type="ECO:0000259" key="8">
    <source>
        <dbReference type="PROSITE" id="PS51146"/>
    </source>
</evidence>
<evidence type="ECO:0000256" key="7">
    <source>
        <dbReference type="SAM" id="MobiDB-lite"/>
    </source>
</evidence>
<keyword evidence="4" id="KW-0677">Repeat</keyword>
<feature type="region of interest" description="Disordered" evidence="7">
    <location>
        <begin position="488"/>
        <end position="512"/>
    </location>
</feature>
<dbReference type="EMBL" id="CADCWM010000832">
    <property type="protein sequence ID" value="CAA9582027.1"/>
    <property type="molecule type" value="Genomic_DNA"/>
</dbReference>
<evidence type="ECO:0000256" key="3">
    <source>
        <dbReference type="ARBA" id="ARBA00022679"/>
    </source>
</evidence>
<dbReference type="PANTHER" id="PTHR42926:SF1">
    <property type="entry name" value="CIRCADIAN CLOCK OSCILLATOR PROTEIN KAIC 1"/>
    <property type="match status" value="1"/>
</dbReference>
<dbReference type="AlphaFoldDB" id="A0A6J4VSM5"/>
<evidence type="ECO:0000256" key="5">
    <source>
        <dbReference type="ARBA" id="ARBA00022777"/>
    </source>
</evidence>
<dbReference type="GO" id="GO:0016787">
    <property type="term" value="F:hydrolase activity"/>
    <property type="evidence" value="ECO:0007669"/>
    <property type="project" value="UniProtKB-KW"/>
</dbReference>
<evidence type="ECO:0000256" key="6">
    <source>
        <dbReference type="ARBA" id="ARBA00022801"/>
    </source>
</evidence>
<dbReference type="PROSITE" id="PS51146">
    <property type="entry name" value="KAIC"/>
    <property type="match status" value="2"/>
</dbReference>
<dbReference type="InterPro" id="IPR027417">
    <property type="entry name" value="P-loop_NTPase"/>
</dbReference>
<dbReference type="GO" id="GO:0005524">
    <property type="term" value="F:ATP binding"/>
    <property type="evidence" value="ECO:0007669"/>
    <property type="project" value="InterPro"/>
</dbReference>
<dbReference type="InterPro" id="IPR030665">
    <property type="entry name" value="KaiC"/>
</dbReference>
<feature type="domain" description="KaiC" evidence="8">
    <location>
        <begin position="247"/>
        <end position="481"/>
    </location>
</feature>
<dbReference type="PANTHER" id="PTHR42926">
    <property type="match status" value="1"/>
</dbReference>
<dbReference type="InterPro" id="IPR010624">
    <property type="entry name" value="KaiC_dom"/>
</dbReference>
<feature type="domain" description="KaiC" evidence="8">
    <location>
        <begin position="13"/>
        <end position="241"/>
    </location>
</feature>
<dbReference type="EC" id="2.7.11.1" evidence="1"/>
<dbReference type="SUPFAM" id="SSF52540">
    <property type="entry name" value="P-loop containing nucleoside triphosphate hydrolases"/>
    <property type="match status" value="2"/>
</dbReference>
<keyword evidence="5" id="KW-0418">Kinase</keyword>
<dbReference type="InterPro" id="IPR014774">
    <property type="entry name" value="KaiC-like_dom"/>
</dbReference>
<evidence type="ECO:0000256" key="4">
    <source>
        <dbReference type="ARBA" id="ARBA00022737"/>
    </source>
</evidence>
<dbReference type="Pfam" id="PF06745">
    <property type="entry name" value="ATPase"/>
    <property type="match status" value="2"/>
</dbReference>
<gene>
    <name evidence="9" type="ORF">AVDCRST_MAG88-3458</name>
</gene>
<proteinExistence type="predicted"/>
<evidence type="ECO:0000313" key="9">
    <source>
        <dbReference type="EMBL" id="CAA9582027.1"/>
    </source>
</evidence>
<evidence type="ECO:0000256" key="1">
    <source>
        <dbReference type="ARBA" id="ARBA00012513"/>
    </source>
</evidence>
<name>A0A6J4VSM5_9BACT</name>
<keyword evidence="2" id="KW-0597">Phosphoprotein</keyword>
<dbReference type="InterPro" id="IPR051347">
    <property type="entry name" value="Circadian_clock_KaiC-rel"/>
</dbReference>
<evidence type="ECO:0000256" key="2">
    <source>
        <dbReference type="ARBA" id="ARBA00022553"/>
    </source>
</evidence>